<organism evidence="2">
    <name type="scientific">Planktothricoides raciborskii GIHE-MW2</name>
    <dbReference type="NCBI Taxonomy" id="2792601"/>
    <lineage>
        <taxon>Bacteria</taxon>
        <taxon>Bacillati</taxon>
        <taxon>Cyanobacteriota</taxon>
        <taxon>Cyanophyceae</taxon>
        <taxon>Oscillatoriophycideae</taxon>
        <taxon>Oscillatoriales</taxon>
        <taxon>Oscillatoriaceae</taxon>
        <taxon>Planktothricoides</taxon>
    </lineage>
</organism>
<gene>
    <name evidence="2" type="ORF">ABWT76_005073</name>
</gene>
<dbReference type="InterPro" id="IPR049945">
    <property type="entry name" value="AAA_22"/>
</dbReference>
<dbReference type="Pfam" id="PF13401">
    <property type="entry name" value="AAA_22"/>
    <property type="match status" value="1"/>
</dbReference>
<dbReference type="AlphaFoldDB" id="A0AAU8JC05"/>
<dbReference type="SUPFAM" id="SSF52540">
    <property type="entry name" value="P-loop containing nucleoside triphosphate hydrolases"/>
    <property type="match status" value="1"/>
</dbReference>
<dbReference type="GO" id="GO:0005524">
    <property type="term" value="F:ATP binding"/>
    <property type="evidence" value="ECO:0007669"/>
    <property type="project" value="UniProtKB-KW"/>
</dbReference>
<feature type="domain" description="ORC1/DEAH AAA+ ATPase" evidence="1">
    <location>
        <begin position="48"/>
        <end position="152"/>
    </location>
</feature>
<dbReference type="EMBL" id="CP159837">
    <property type="protein sequence ID" value="XCM36319.1"/>
    <property type="molecule type" value="Genomic_DNA"/>
</dbReference>
<name>A0AAU8JC05_9CYAN</name>
<proteinExistence type="predicted"/>
<keyword evidence="2" id="KW-0547">Nucleotide-binding</keyword>
<reference evidence="2" key="1">
    <citation type="submission" date="2024-07" db="EMBL/GenBank/DDBJ databases">
        <authorList>
            <person name="Kim Y.J."/>
            <person name="Jeong J.Y."/>
        </authorList>
    </citation>
    <scope>NUCLEOTIDE SEQUENCE</scope>
    <source>
        <strain evidence="2">GIHE-MW2</strain>
    </source>
</reference>
<dbReference type="RefSeq" id="WP_354635146.1">
    <property type="nucleotide sequence ID" value="NZ_CP159837.1"/>
</dbReference>
<dbReference type="InterPro" id="IPR027417">
    <property type="entry name" value="P-loop_NTPase"/>
</dbReference>
<protein>
    <submittedName>
        <fullName evidence="2">ATP-binding protein</fullName>
    </submittedName>
</protein>
<evidence type="ECO:0000259" key="1">
    <source>
        <dbReference type="Pfam" id="PF13401"/>
    </source>
</evidence>
<sequence>MNSTSEIPNINHLKAYPPEFRQIIREKSANFVGGELVFSAINNFLERKKKGYFTIVGPPGSGKSAILAKYVSENPQVIYYSAELEGKNNPEEFTAIVGSELMRRLWTENAIEESFVMPLLLQKISDLLSPNERLTIAIDGLDRIDPQNQPLGTNLLYLPRYLPDKVYFILTRRPFLREKSGLLIEAPSQVFDLAR</sequence>
<evidence type="ECO:0000313" key="2">
    <source>
        <dbReference type="EMBL" id="XCM36319.1"/>
    </source>
</evidence>
<keyword evidence="2" id="KW-0067">ATP-binding</keyword>
<accession>A0AAU8JC05</accession>
<dbReference type="Gene3D" id="3.40.50.300">
    <property type="entry name" value="P-loop containing nucleotide triphosphate hydrolases"/>
    <property type="match status" value="1"/>
</dbReference>